<sequence>MTARTRKKYKKQLKSLSQKGKLSKGETFYVDSLDSTSSTDCPSLSSQASKLSKEIALLMQLLITKGSNDFVVNTRSRIQPSGVPQAQILPNIGNNVLKVKLLGFIASTSHSKSKQPRIESTLE</sequence>
<organism evidence="1 2">
    <name type="scientific">Dreissena polymorpha</name>
    <name type="common">Zebra mussel</name>
    <name type="synonym">Mytilus polymorpha</name>
    <dbReference type="NCBI Taxonomy" id="45954"/>
    <lineage>
        <taxon>Eukaryota</taxon>
        <taxon>Metazoa</taxon>
        <taxon>Spiralia</taxon>
        <taxon>Lophotrochozoa</taxon>
        <taxon>Mollusca</taxon>
        <taxon>Bivalvia</taxon>
        <taxon>Autobranchia</taxon>
        <taxon>Heteroconchia</taxon>
        <taxon>Euheterodonta</taxon>
        <taxon>Imparidentia</taxon>
        <taxon>Neoheterodontei</taxon>
        <taxon>Myida</taxon>
        <taxon>Dreissenoidea</taxon>
        <taxon>Dreissenidae</taxon>
        <taxon>Dreissena</taxon>
    </lineage>
</organism>
<proteinExistence type="predicted"/>
<comment type="caution">
    <text evidence="1">The sequence shown here is derived from an EMBL/GenBank/DDBJ whole genome shotgun (WGS) entry which is preliminary data.</text>
</comment>
<accession>A0A9D4IIV3</accession>
<dbReference type="Proteomes" id="UP000828390">
    <property type="component" value="Unassembled WGS sequence"/>
</dbReference>
<evidence type="ECO:0000313" key="1">
    <source>
        <dbReference type="EMBL" id="KAH3774709.1"/>
    </source>
</evidence>
<reference evidence="1" key="2">
    <citation type="submission" date="2020-11" db="EMBL/GenBank/DDBJ databases">
        <authorList>
            <person name="McCartney M.A."/>
            <person name="Auch B."/>
            <person name="Kono T."/>
            <person name="Mallez S."/>
            <person name="Becker A."/>
            <person name="Gohl D.M."/>
            <person name="Silverstein K.A.T."/>
            <person name="Koren S."/>
            <person name="Bechman K.B."/>
            <person name="Herman A."/>
            <person name="Abrahante J.E."/>
            <person name="Garbe J."/>
        </authorList>
    </citation>
    <scope>NUCLEOTIDE SEQUENCE</scope>
    <source>
        <strain evidence="1">Duluth1</strain>
        <tissue evidence="1">Whole animal</tissue>
    </source>
</reference>
<gene>
    <name evidence="1" type="ORF">DPMN_176100</name>
</gene>
<name>A0A9D4IIV3_DREPO</name>
<dbReference type="EMBL" id="JAIWYP010000009">
    <property type="protein sequence ID" value="KAH3774709.1"/>
    <property type="molecule type" value="Genomic_DNA"/>
</dbReference>
<dbReference type="AlphaFoldDB" id="A0A9D4IIV3"/>
<keyword evidence="2" id="KW-1185">Reference proteome</keyword>
<reference evidence="1" key="1">
    <citation type="journal article" date="2019" name="bioRxiv">
        <title>The Genome of the Zebra Mussel, Dreissena polymorpha: A Resource for Invasive Species Research.</title>
        <authorList>
            <person name="McCartney M.A."/>
            <person name="Auch B."/>
            <person name="Kono T."/>
            <person name="Mallez S."/>
            <person name="Zhang Y."/>
            <person name="Obille A."/>
            <person name="Becker A."/>
            <person name="Abrahante J.E."/>
            <person name="Garbe J."/>
            <person name="Badalamenti J.P."/>
            <person name="Herman A."/>
            <person name="Mangelson H."/>
            <person name="Liachko I."/>
            <person name="Sullivan S."/>
            <person name="Sone E.D."/>
            <person name="Koren S."/>
            <person name="Silverstein K.A.T."/>
            <person name="Beckman K.B."/>
            <person name="Gohl D.M."/>
        </authorList>
    </citation>
    <scope>NUCLEOTIDE SEQUENCE</scope>
    <source>
        <strain evidence="1">Duluth1</strain>
        <tissue evidence="1">Whole animal</tissue>
    </source>
</reference>
<evidence type="ECO:0000313" key="2">
    <source>
        <dbReference type="Proteomes" id="UP000828390"/>
    </source>
</evidence>
<protein>
    <submittedName>
        <fullName evidence="1">Uncharacterized protein</fullName>
    </submittedName>
</protein>